<dbReference type="GO" id="GO:0005768">
    <property type="term" value="C:endosome"/>
    <property type="evidence" value="ECO:0007669"/>
    <property type="project" value="TreeGrafter"/>
</dbReference>
<feature type="transmembrane region" description="Helical" evidence="8">
    <location>
        <begin position="485"/>
        <end position="504"/>
    </location>
</feature>
<feature type="transmembrane region" description="Helical" evidence="8">
    <location>
        <begin position="60"/>
        <end position="78"/>
    </location>
</feature>
<keyword evidence="5 8" id="KW-1133">Transmembrane helix</keyword>
<evidence type="ECO:0000256" key="6">
    <source>
        <dbReference type="ARBA" id="ARBA00023065"/>
    </source>
</evidence>
<keyword evidence="10" id="KW-1185">Reference proteome</keyword>
<feature type="transmembrane region" description="Helical" evidence="8">
    <location>
        <begin position="516"/>
        <end position="543"/>
    </location>
</feature>
<dbReference type="InterPro" id="IPR036259">
    <property type="entry name" value="MFS_trans_sf"/>
</dbReference>
<dbReference type="VEuPathDB" id="FungiDB:C7M61_001334"/>
<dbReference type="Gene3D" id="1.20.1250.20">
    <property type="entry name" value="MFS general substrate transporter like domains"/>
    <property type="match status" value="2"/>
</dbReference>
<dbReference type="GO" id="GO:0005886">
    <property type="term" value="C:plasma membrane"/>
    <property type="evidence" value="ECO:0007669"/>
    <property type="project" value="TreeGrafter"/>
</dbReference>
<feature type="transmembrane region" description="Helical" evidence="8">
    <location>
        <begin position="425"/>
        <end position="444"/>
    </location>
</feature>
<feature type="transmembrane region" description="Helical" evidence="8">
    <location>
        <begin position="155"/>
        <end position="173"/>
    </location>
</feature>
<proteinExistence type="inferred from homology"/>
<keyword evidence="4 8" id="KW-0812">Transmembrane</keyword>
<feature type="transmembrane region" description="Helical" evidence="8">
    <location>
        <begin position="185"/>
        <end position="203"/>
    </location>
</feature>
<dbReference type="Pfam" id="PF07690">
    <property type="entry name" value="MFS_1"/>
    <property type="match status" value="1"/>
</dbReference>
<accession>A0A2P7Z0A7</accession>
<dbReference type="STRING" id="418784.A0A2P7Z0A7"/>
<comment type="caution">
    <text evidence="9">The sequence shown here is derived from an EMBL/GenBank/DDBJ whole genome shotgun (WGS) entry which is preliminary data.</text>
</comment>
<evidence type="ECO:0000256" key="3">
    <source>
        <dbReference type="ARBA" id="ARBA00022448"/>
    </source>
</evidence>
<name>A0A2P7Z0A7_9ASCO</name>
<comment type="similarity">
    <text evidence="2">Belongs to the major facilitator superfamily.</text>
</comment>
<dbReference type="SUPFAM" id="SSF103473">
    <property type="entry name" value="MFS general substrate transporter"/>
    <property type="match status" value="1"/>
</dbReference>
<dbReference type="GO" id="GO:0005774">
    <property type="term" value="C:vacuolar membrane"/>
    <property type="evidence" value="ECO:0007669"/>
    <property type="project" value="TreeGrafter"/>
</dbReference>
<dbReference type="FunFam" id="1.20.1250.20:FF:000197">
    <property type="entry name" value="Siderophore iron transporter 1"/>
    <property type="match status" value="1"/>
</dbReference>
<feature type="transmembrane region" description="Helical" evidence="8">
    <location>
        <begin position="451"/>
        <end position="470"/>
    </location>
</feature>
<dbReference type="GO" id="GO:0015343">
    <property type="term" value="F:siderophore-iron transmembrane transporter activity"/>
    <property type="evidence" value="ECO:0007669"/>
    <property type="project" value="TreeGrafter"/>
</dbReference>
<gene>
    <name evidence="9" type="ORF">C7M61_001334</name>
</gene>
<dbReference type="PANTHER" id="PTHR23501">
    <property type="entry name" value="MAJOR FACILITATOR SUPERFAMILY"/>
    <property type="match status" value="1"/>
</dbReference>
<dbReference type="OrthoDB" id="2241241at2759"/>
<feature type="transmembrane region" description="Helical" evidence="8">
    <location>
        <begin position="223"/>
        <end position="244"/>
    </location>
</feature>
<keyword evidence="3" id="KW-0813">Transport</keyword>
<dbReference type="GeneID" id="36564724"/>
<evidence type="ECO:0000256" key="7">
    <source>
        <dbReference type="ARBA" id="ARBA00023136"/>
    </source>
</evidence>
<feature type="transmembrane region" description="Helical" evidence="8">
    <location>
        <begin position="385"/>
        <end position="405"/>
    </location>
</feature>
<evidence type="ECO:0000256" key="5">
    <source>
        <dbReference type="ARBA" id="ARBA00022989"/>
    </source>
</evidence>
<reference evidence="9 10" key="1">
    <citation type="submission" date="2018-03" db="EMBL/GenBank/DDBJ databases">
        <title>Candida pseudohaemulonii genome assembly and annotation.</title>
        <authorList>
            <person name="Munoz J.F."/>
            <person name="Gade L.G."/>
            <person name="Chow N.A."/>
            <person name="Litvintseva A.P."/>
            <person name="Loparev V.N."/>
            <person name="Cuomo C.A."/>
        </authorList>
    </citation>
    <scope>NUCLEOTIDE SEQUENCE [LARGE SCALE GENOMIC DNA]</scope>
    <source>
        <strain evidence="9 10">B12108</strain>
    </source>
</reference>
<sequence>MAQNENLNKEASQDTRFHLDSHDLKRASTNESTHSEQSSLAEKSFGVRRSELVMAQLNTWWLKGFFFLSIFIGMYIALMESNAIRVFTGYATDSYAQHSLMSTIGIIRGVVAAASLPFYARMSDTFGRFELFVVAIVFRIVGIIIQSQATDVQKYAAGVVLYGFGVAGMRILWQINLSDASTLKWRLAAIGVLSMTSIITTWSSGEVVDSLLKNHDWKFGIAMWAFTTPLVCVPYLLFLLGLLFKASRTDAWKQIKREQREDFNAKHADAKRYDDEINASTTFTGRAVGHIKYSGVRTVEALYDIFWRVDFIGCLLIAVIFGLILVPLTLAGGTSLSGNGEKWRRASTIVPLVIGFCAIPLFVVWEIKITKNPMLPFRVMKNRGIWAGFLVGVFSTLITSIPNGYSYPVLFVGMNASETVATRTGQLNGFVEGIAMPILGYVLSRVRRTKMFVIFGNCVMFIAMGLFVHFRGSNDGYRAKYFRDGVAISMCIMGFASVFFNRVVSVSVQACTNHEYMATVTALFAAFYQIGAAIGSAISGAIWTQDMYETIYNHMAALGVDTSLAKPAYQSPYKFIKEYTWGTDPRRAISMAYAEVQRKLSITGLCLCVPMLVWVLLLRDHRLVDSQNLDDEALLDEGKDTSRAAERAKSKVTFTDDKDIILDSVKRIFGRK</sequence>
<feature type="transmembrane region" description="Helical" evidence="8">
    <location>
        <begin position="98"/>
        <end position="119"/>
    </location>
</feature>
<evidence type="ECO:0000313" key="9">
    <source>
        <dbReference type="EMBL" id="PSK41647.1"/>
    </source>
</evidence>
<dbReference type="PANTHER" id="PTHR23501:SF92">
    <property type="entry name" value="GLUTATHIONE EXCHANGER 1-RELATED"/>
    <property type="match status" value="1"/>
</dbReference>
<dbReference type="AlphaFoldDB" id="A0A2P7Z0A7"/>
<dbReference type="InterPro" id="IPR011701">
    <property type="entry name" value="MFS"/>
</dbReference>
<comment type="subcellular location">
    <subcellularLocation>
        <location evidence="1">Endomembrane system</location>
        <topology evidence="1">Multi-pass membrane protein</topology>
    </subcellularLocation>
</comment>
<evidence type="ECO:0000256" key="8">
    <source>
        <dbReference type="SAM" id="Phobius"/>
    </source>
</evidence>
<feature type="transmembrane region" description="Helical" evidence="8">
    <location>
        <begin position="600"/>
        <end position="618"/>
    </location>
</feature>
<evidence type="ECO:0000313" key="10">
    <source>
        <dbReference type="Proteomes" id="UP000241107"/>
    </source>
</evidence>
<evidence type="ECO:0000256" key="4">
    <source>
        <dbReference type="ARBA" id="ARBA00022692"/>
    </source>
</evidence>
<organism evidence="9 10">
    <name type="scientific">Candidozyma pseudohaemuli</name>
    <dbReference type="NCBI Taxonomy" id="418784"/>
    <lineage>
        <taxon>Eukaryota</taxon>
        <taxon>Fungi</taxon>
        <taxon>Dikarya</taxon>
        <taxon>Ascomycota</taxon>
        <taxon>Saccharomycotina</taxon>
        <taxon>Pichiomycetes</taxon>
        <taxon>Metschnikowiaceae</taxon>
        <taxon>Candidozyma</taxon>
    </lineage>
</organism>
<dbReference type="RefSeq" id="XP_024716346.1">
    <property type="nucleotide sequence ID" value="XM_024856747.1"/>
</dbReference>
<keyword evidence="6" id="KW-0406">Ion transport</keyword>
<dbReference type="Proteomes" id="UP000241107">
    <property type="component" value="Unassembled WGS sequence"/>
</dbReference>
<protein>
    <recommendedName>
        <fullName evidence="11">Major facilitator superfamily (MFS) profile domain-containing protein</fullName>
    </recommendedName>
</protein>
<feature type="transmembrane region" description="Helical" evidence="8">
    <location>
        <begin position="305"/>
        <end position="326"/>
    </location>
</feature>
<evidence type="ECO:0008006" key="11">
    <source>
        <dbReference type="Google" id="ProtNLM"/>
    </source>
</evidence>
<dbReference type="EMBL" id="PYFQ01000001">
    <property type="protein sequence ID" value="PSK41647.1"/>
    <property type="molecule type" value="Genomic_DNA"/>
</dbReference>
<evidence type="ECO:0000256" key="2">
    <source>
        <dbReference type="ARBA" id="ARBA00008335"/>
    </source>
</evidence>
<evidence type="ECO:0000256" key="1">
    <source>
        <dbReference type="ARBA" id="ARBA00004127"/>
    </source>
</evidence>
<keyword evidence="7 8" id="KW-0472">Membrane</keyword>
<feature type="transmembrane region" description="Helical" evidence="8">
    <location>
        <begin position="131"/>
        <end position="149"/>
    </location>
</feature>
<feature type="transmembrane region" description="Helical" evidence="8">
    <location>
        <begin position="346"/>
        <end position="365"/>
    </location>
</feature>